<keyword evidence="2 4" id="KW-0863">Zinc-finger</keyword>
<evidence type="ECO:0000256" key="5">
    <source>
        <dbReference type="SAM" id="MobiDB-lite"/>
    </source>
</evidence>
<dbReference type="GO" id="GO:0008270">
    <property type="term" value="F:zinc ion binding"/>
    <property type="evidence" value="ECO:0007669"/>
    <property type="project" value="UniProtKB-KW"/>
</dbReference>
<dbReference type="Pfam" id="PF00097">
    <property type="entry name" value="zf-C3HC4"/>
    <property type="match status" value="1"/>
</dbReference>
<dbReference type="PROSITE" id="PS50089">
    <property type="entry name" value="ZF_RING_2"/>
    <property type="match status" value="1"/>
</dbReference>
<dbReference type="InterPro" id="IPR000315">
    <property type="entry name" value="Znf_B-box"/>
</dbReference>
<feature type="compositionally biased region" description="Polar residues" evidence="5">
    <location>
        <begin position="383"/>
        <end position="402"/>
    </location>
</feature>
<dbReference type="InterPro" id="IPR013083">
    <property type="entry name" value="Znf_RING/FYVE/PHD"/>
</dbReference>
<evidence type="ECO:0000313" key="8">
    <source>
        <dbReference type="EMBL" id="CAE1286182.1"/>
    </source>
</evidence>
<dbReference type="EMBL" id="CAHIKZ030002390">
    <property type="protein sequence ID" value="CAE1286182.1"/>
    <property type="molecule type" value="Genomic_DNA"/>
</dbReference>
<dbReference type="SMART" id="SM00336">
    <property type="entry name" value="BBOX"/>
    <property type="match status" value="1"/>
</dbReference>
<keyword evidence="1" id="KW-0479">Metal-binding</keyword>
<proteinExistence type="predicted"/>
<dbReference type="SUPFAM" id="SSF57850">
    <property type="entry name" value="RING/U-box"/>
    <property type="match status" value="1"/>
</dbReference>
<evidence type="ECO:0000256" key="1">
    <source>
        <dbReference type="ARBA" id="ARBA00022723"/>
    </source>
</evidence>
<evidence type="ECO:0000259" key="6">
    <source>
        <dbReference type="PROSITE" id="PS50089"/>
    </source>
</evidence>
<reference evidence="8" key="1">
    <citation type="submission" date="2021-01" db="EMBL/GenBank/DDBJ databases">
        <authorList>
            <person name="Li R."/>
            <person name="Bekaert M."/>
        </authorList>
    </citation>
    <scope>NUCLEOTIDE SEQUENCE</scope>
    <source>
        <strain evidence="8">Farmed</strain>
    </source>
</reference>
<comment type="caution">
    <text evidence="8">The sequence shown here is derived from an EMBL/GenBank/DDBJ whole genome shotgun (WGS) entry which is preliminary data.</text>
</comment>
<dbReference type="SUPFAM" id="SSF57845">
    <property type="entry name" value="B-box zinc-binding domain"/>
    <property type="match status" value="1"/>
</dbReference>
<feature type="region of interest" description="Disordered" evidence="5">
    <location>
        <begin position="380"/>
        <end position="418"/>
    </location>
</feature>
<evidence type="ECO:0000256" key="3">
    <source>
        <dbReference type="ARBA" id="ARBA00022833"/>
    </source>
</evidence>
<dbReference type="OrthoDB" id="654191at2759"/>
<feature type="domain" description="B box-type" evidence="7">
    <location>
        <begin position="157"/>
        <end position="201"/>
    </location>
</feature>
<dbReference type="PROSITE" id="PS50119">
    <property type="entry name" value="ZF_BBOX"/>
    <property type="match status" value="1"/>
</dbReference>
<dbReference type="InterPro" id="IPR047153">
    <property type="entry name" value="TRIM45/56/19-like"/>
</dbReference>
<dbReference type="AlphaFoldDB" id="A0A812D2B3"/>
<dbReference type="PANTHER" id="PTHR25462:SF296">
    <property type="entry name" value="MEIOTIC P26, ISOFORM F"/>
    <property type="match status" value="1"/>
</dbReference>
<dbReference type="InterPro" id="IPR001841">
    <property type="entry name" value="Znf_RING"/>
</dbReference>
<dbReference type="Gene3D" id="3.30.160.60">
    <property type="entry name" value="Classic Zinc Finger"/>
    <property type="match status" value="1"/>
</dbReference>
<feature type="compositionally biased region" description="Basic and acidic residues" evidence="5">
    <location>
        <begin position="403"/>
        <end position="415"/>
    </location>
</feature>
<name>A0A812D2B3_ACAPH</name>
<keyword evidence="3" id="KW-0862">Zinc</keyword>
<dbReference type="Pfam" id="PF00643">
    <property type="entry name" value="zf-B_box"/>
    <property type="match status" value="1"/>
</dbReference>
<evidence type="ECO:0000256" key="2">
    <source>
        <dbReference type="ARBA" id="ARBA00022771"/>
    </source>
</evidence>
<dbReference type="InterPro" id="IPR018957">
    <property type="entry name" value="Znf_C3HC4_RING-type"/>
</dbReference>
<dbReference type="PROSITE" id="PS00518">
    <property type="entry name" value="ZF_RING_1"/>
    <property type="match status" value="1"/>
</dbReference>
<sequence length="470" mass="54994">MVTRPALVILSIICPSVKKKVDSLSFKTVLRCWYDQAEHLCPRKVACCYTRSLTDSEYMAFRHPEKWHPKVKMVLCCPADRIPKFLQCNHTFCLPCLRNVYIHADDGGLYTQEKNYLRCPTCRKETHLSQATVESLPTDHRVIQMMDFVSAQQTDVRFKSQCNKHDNQPVNFYCKKCMLPICRDCTMLDHRERDGHTITDLKTELEDSAERFTDIGRRCQECIKVVKELLTGHENASKRLDVIEKQIKCLIKETFIEYRLLLEKREKALAEKATEMIKEQKSKIDSRALELMQQEDSLERHARAFSRAKESKDLYRLFSIEKEINEIIKKDATNSETKENDDDHFKSFTFEKLNEINFAANVGSLGEVVPVVDPSLKMPFRPNTESAQRSMSRRSSYDQATATDDRDGRSLEEWHAANLPERDDENYRRQLEEETRHYEMWMDQGATLERRHRVVVPVNPNRSLMPREAI</sequence>
<dbReference type="Gene3D" id="3.30.40.10">
    <property type="entry name" value="Zinc/RING finger domain, C3HC4 (zinc finger)"/>
    <property type="match status" value="1"/>
</dbReference>
<dbReference type="PANTHER" id="PTHR25462">
    <property type="entry name" value="BONUS, ISOFORM C-RELATED"/>
    <property type="match status" value="1"/>
</dbReference>
<dbReference type="Proteomes" id="UP000597762">
    <property type="component" value="Unassembled WGS sequence"/>
</dbReference>
<evidence type="ECO:0000259" key="7">
    <source>
        <dbReference type="PROSITE" id="PS50119"/>
    </source>
</evidence>
<evidence type="ECO:0000313" key="9">
    <source>
        <dbReference type="Proteomes" id="UP000597762"/>
    </source>
</evidence>
<dbReference type="InterPro" id="IPR017907">
    <property type="entry name" value="Znf_RING_CS"/>
</dbReference>
<keyword evidence="9" id="KW-1185">Reference proteome</keyword>
<protein>
    <submittedName>
        <fullName evidence="8">TRIM2_3</fullName>
    </submittedName>
</protein>
<organism evidence="8 9">
    <name type="scientific">Acanthosepion pharaonis</name>
    <name type="common">Pharaoh cuttlefish</name>
    <name type="synonym">Sepia pharaonis</name>
    <dbReference type="NCBI Taxonomy" id="158019"/>
    <lineage>
        <taxon>Eukaryota</taxon>
        <taxon>Metazoa</taxon>
        <taxon>Spiralia</taxon>
        <taxon>Lophotrochozoa</taxon>
        <taxon>Mollusca</taxon>
        <taxon>Cephalopoda</taxon>
        <taxon>Coleoidea</taxon>
        <taxon>Decapodiformes</taxon>
        <taxon>Sepiida</taxon>
        <taxon>Sepiina</taxon>
        <taxon>Sepiidae</taxon>
        <taxon>Acanthosepion</taxon>
    </lineage>
</organism>
<accession>A0A812D2B3</accession>
<gene>
    <name evidence="8" type="ORF">SPHA_45870</name>
</gene>
<evidence type="ECO:0000256" key="4">
    <source>
        <dbReference type="PROSITE-ProRule" id="PRU00024"/>
    </source>
</evidence>
<feature type="domain" description="RING-type" evidence="6">
    <location>
        <begin position="75"/>
        <end position="123"/>
    </location>
</feature>